<evidence type="ECO:0000313" key="8">
    <source>
        <dbReference type="Proteomes" id="UP000799428"/>
    </source>
</evidence>
<dbReference type="GO" id="GO:0022857">
    <property type="term" value="F:transmembrane transporter activity"/>
    <property type="evidence" value="ECO:0007669"/>
    <property type="project" value="TreeGrafter"/>
</dbReference>
<evidence type="ECO:0000256" key="6">
    <source>
        <dbReference type="SAM" id="Phobius"/>
    </source>
</evidence>
<dbReference type="OrthoDB" id="4161376at2759"/>
<keyword evidence="8" id="KW-1185">Reference proteome</keyword>
<dbReference type="InterPro" id="IPR036259">
    <property type="entry name" value="MFS_trans_sf"/>
</dbReference>
<evidence type="ECO:0008006" key="9">
    <source>
        <dbReference type="Google" id="ProtNLM"/>
    </source>
</evidence>
<keyword evidence="3 6" id="KW-1133">Transmembrane helix</keyword>
<feature type="transmembrane region" description="Helical" evidence="6">
    <location>
        <begin position="186"/>
        <end position="205"/>
    </location>
</feature>
<proteinExistence type="predicted"/>
<organism evidence="7 8">
    <name type="scientific">Pleomassaria siparia CBS 279.74</name>
    <dbReference type="NCBI Taxonomy" id="1314801"/>
    <lineage>
        <taxon>Eukaryota</taxon>
        <taxon>Fungi</taxon>
        <taxon>Dikarya</taxon>
        <taxon>Ascomycota</taxon>
        <taxon>Pezizomycotina</taxon>
        <taxon>Dothideomycetes</taxon>
        <taxon>Pleosporomycetidae</taxon>
        <taxon>Pleosporales</taxon>
        <taxon>Pleomassariaceae</taxon>
        <taxon>Pleomassaria</taxon>
    </lineage>
</organism>
<feature type="transmembrane region" description="Helical" evidence="6">
    <location>
        <begin position="41"/>
        <end position="64"/>
    </location>
</feature>
<feature type="transmembrane region" description="Helical" evidence="6">
    <location>
        <begin position="281"/>
        <end position="305"/>
    </location>
</feature>
<evidence type="ECO:0000256" key="1">
    <source>
        <dbReference type="ARBA" id="ARBA00004141"/>
    </source>
</evidence>
<sequence>MDKADTVDHIEHYSASDSEKAVSQPAYPVNEEDYEVTFKTWVVVTILASAYGISFWIVPAIAVIATPSTSLYTICNAIAFMICGANSDLFGRRWFLIVGNALLLVGHLMWRHISITIADLGAWIAVVVGPIAARYAIAGNPGTWRWLFHAPTIGAALGVLCLYLLYFPPKHRRGLPFGEALKELDYVGAALFILSGTLIFIGILYTQIISSSSPKVIGLLDMGREFTAPFVVGFVVTMFYVDTSNTLHVTNIVYPTQCAVLFLKETSTIKDSVLLTLPSNIGLVFCRKGMMMVFIFVSQMGFGWAQMLSITFIQFGVPQVELGVSGGLAGVNRFVYTTTLSKHPFHIHAPPNPRYRPPPRSPLIIHPRPPRRTAPRLRRLDESPRYLSPAIAAAAGSVLQPAYVHALRTTALSSMSFDIVAIIACVACNDIGKKMKSKIEVFLENDEFRMRRKRSPTHV</sequence>
<reference evidence="7" key="1">
    <citation type="journal article" date="2020" name="Stud. Mycol.">
        <title>101 Dothideomycetes genomes: a test case for predicting lifestyles and emergence of pathogens.</title>
        <authorList>
            <person name="Haridas S."/>
            <person name="Albert R."/>
            <person name="Binder M."/>
            <person name="Bloem J."/>
            <person name="Labutti K."/>
            <person name="Salamov A."/>
            <person name="Andreopoulos B."/>
            <person name="Baker S."/>
            <person name="Barry K."/>
            <person name="Bills G."/>
            <person name="Bluhm B."/>
            <person name="Cannon C."/>
            <person name="Castanera R."/>
            <person name="Culley D."/>
            <person name="Daum C."/>
            <person name="Ezra D."/>
            <person name="Gonzalez J."/>
            <person name="Henrissat B."/>
            <person name="Kuo A."/>
            <person name="Liang C."/>
            <person name="Lipzen A."/>
            <person name="Lutzoni F."/>
            <person name="Magnuson J."/>
            <person name="Mondo S."/>
            <person name="Nolan M."/>
            <person name="Ohm R."/>
            <person name="Pangilinan J."/>
            <person name="Park H.-J."/>
            <person name="Ramirez L."/>
            <person name="Alfaro M."/>
            <person name="Sun H."/>
            <person name="Tritt A."/>
            <person name="Yoshinaga Y."/>
            <person name="Zwiers L.-H."/>
            <person name="Turgeon B."/>
            <person name="Goodwin S."/>
            <person name="Spatafora J."/>
            <person name="Crous P."/>
            <person name="Grigoriev I."/>
        </authorList>
    </citation>
    <scope>NUCLEOTIDE SEQUENCE</scope>
    <source>
        <strain evidence="7">CBS 279.74</strain>
    </source>
</reference>
<feature type="transmembrane region" description="Helical" evidence="6">
    <location>
        <begin position="226"/>
        <end position="241"/>
    </location>
</feature>
<dbReference type="PANTHER" id="PTHR23501">
    <property type="entry name" value="MAJOR FACILITATOR SUPERFAMILY"/>
    <property type="match status" value="1"/>
</dbReference>
<comment type="subcellular location">
    <subcellularLocation>
        <location evidence="1">Membrane</location>
        <topology evidence="1">Multi-pass membrane protein</topology>
    </subcellularLocation>
</comment>
<feature type="transmembrane region" description="Helical" evidence="6">
    <location>
        <begin position="120"/>
        <end position="137"/>
    </location>
</feature>
<keyword evidence="2 6" id="KW-0812">Transmembrane</keyword>
<evidence type="ECO:0000256" key="3">
    <source>
        <dbReference type="ARBA" id="ARBA00022989"/>
    </source>
</evidence>
<accession>A0A6G1JWU4</accession>
<name>A0A6G1JWU4_9PLEO</name>
<evidence type="ECO:0000256" key="4">
    <source>
        <dbReference type="ARBA" id="ARBA00023136"/>
    </source>
</evidence>
<dbReference type="GO" id="GO:0005886">
    <property type="term" value="C:plasma membrane"/>
    <property type="evidence" value="ECO:0007669"/>
    <property type="project" value="TreeGrafter"/>
</dbReference>
<feature type="transmembrane region" description="Helical" evidence="6">
    <location>
        <begin position="94"/>
        <end position="114"/>
    </location>
</feature>
<feature type="region of interest" description="Disordered" evidence="5">
    <location>
        <begin position="348"/>
        <end position="373"/>
    </location>
</feature>
<feature type="transmembrane region" description="Helical" evidence="6">
    <location>
        <begin position="410"/>
        <end position="428"/>
    </location>
</feature>
<protein>
    <recommendedName>
        <fullName evidence="9">MFS general substrate transporter</fullName>
    </recommendedName>
</protein>
<feature type="compositionally biased region" description="Pro residues" evidence="5">
    <location>
        <begin position="350"/>
        <end position="361"/>
    </location>
</feature>
<evidence type="ECO:0000256" key="2">
    <source>
        <dbReference type="ARBA" id="ARBA00022692"/>
    </source>
</evidence>
<dbReference type="Proteomes" id="UP000799428">
    <property type="component" value="Unassembled WGS sequence"/>
</dbReference>
<dbReference type="SUPFAM" id="SSF103473">
    <property type="entry name" value="MFS general substrate transporter"/>
    <property type="match status" value="1"/>
</dbReference>
<evidence type="ECO:0000256" key="5">
    <source>
        <dbReference type="SAM" id="MobiDB-lite"/>
    </source>
</evidence>
<dbReference type="AlphaFoldDB" id="A0A6G1JWU4"/>
<dbReference type="EMBL" id="MU005781">
    <property type="protein sequence ID" value="KAF2704725.1"/>
    <property type="molecule type" value="Genomic_DNA"/>
</dbReference>
<dbReference type="PANTHER" id="PTHR23501:SF195">
    <property type="entry name" value="PEP5"/>
    <property type="match status" value="1"/>
</dbReference>
<gene>
    <name evidence="7" type="ORF">K504DRAFT_472070</name>
</gene>
<keyword evidence="4 6" id="KW-0472">Membrane</keyword>
<evidence type="ECO:0000313" key="7">
    <source>
        <dbReference type="EMBL" id="KAF2704725.1"/>
    </source>
</evidence>
<feature type="transmembrane region" description="Helical" evidence="6">
    <location>
        <begin position="146"/>
        <end position="166"/>
    </location>
</feature>